<comment type="caution">
    <text evidence="1">The sequence shown here is derived from an EMBL/GenBank/DDBJ whole genome shotgun (WGS) entry which is preliminary data.</text>
</comment>
<sequence>DEHESVVSQEHISKKKRHRGMNLKTTLEKNKGFQDLRKFFADSNSQDEPSHKRYPCSGLCKEKHLKYIERVGGFAVSGGAPLVKIVAQELFPDKFTENTKFSYSKLSSNQSKRLNDELSARLLRQKSGECMSDTSICLENMARFKRLADSLNYKGPVIAMTDNTKVYPRLGYSANLGCIIGSVFSLDQTMVNDYNEAESVIQNIISNNAIAKQVRLYLLQAYMNGTLNEVIKDKTSGVETINILRQWPSDEDLLCAVHEGYQQACDLAKVLSMVNQNEEVYGFLNISNGRSNQSDDENDDFFDYFNDSIQSNEILDSHAIAMAANTVADSNTIEIRDDDIENDLRDARSELTFLLSDANFSNIHDLETCENFYTGITEAGTLDISYLVNLQKNHKCYSNQDMERKTICRIQNFNHINSVSPNMISSLIANRISNIEISQTEKLRGIRWKNRCRLSVLSSTNKKVDLNGITVANIGEHNPLHKHGYGFSYINHEICLVQILALYQKNSNYHSYVRDDVFNIDSLSYLSVKVFFPLRNNIFSPLANSGHMVFSHINAKFFIYFLGFGDFIHVDEQHNLITLIGKALELYRFFNECSTKNLLRIIVHSEVKKD</sequence>
<organism evidence="1 2">
    <name type="scientific">Cetraspora pellucida</name>
    <dbReference type="NCBI Taxonomy" id="1433469"/>
    <lineage>
        <taxon>Eukaryota</taxon>
        <taxon>Fungi</taxon>
        <taxon>Fungi incertae sedis</taxon>
        <taxon>Mucoromycota</taxon>
        <taxon>Glomeromycotina</taxon>
        <taxon>Glomeromycetes</taxon>
        <taxon>Diversisporales</taxon>
        <taxon>Gigasporaceae</taxon>
        <taxon>Cetraspora</taxon>
    </lineage>
</organism>
<evidence type="ECO:0000313" key="1">
    <source>
        <dbReference type="EMBL" id="CAG8602924.1"/>
    </source>
</evidence>
<gene>
    <name evidence="1" type="ORF">SPELUC_LOCUS7197</name>
</gene>
<dbReference type="EMBL" id="CAJVPW010009244">
    <property type="protein sequence ID" value="CAG8602924.1"/>
    <property type="molecule type" value="Genomic_DNA"/>
</dbReference>
<reference evidence="1" key="1">
    <citation type="submission" date="2021-06" db="EMBL/GenBank/DDBJ databases">
        <authorList>
            <person name="Kallberg Y."/>
            <person name="Tangrot J."/>
            <person name="Rosling A."/>
        </authorList>
    </citation>
    <scope>NUCLEOTIDE SEQUENCE</scope>
    <source>
        <strain evidence="1">28 12/20/2015</strain>
    </source>
</reference>
<proteinExistence type="predicted"/>
<dbReference type="Proteomes" id="UP000789366">
    <property type="component" value="Unassembled WGS sequence"/>
</dbReference>
<evidence type="ECO:0000313" key="2">
    <source>
        <dbReference type="Proteomes" id="UP000789366"/>
    </source>
</evidence>
<name>A0ACA9MNY1_9GLOM</name>
<feature type="non-terminal residue" evidence="1">
    <location>
        <position position="1"/>
    </location>
</feature>
<keyword evidence="2" id="KW-1185">Reference proteome</keyword>
<protein>
    <submittedName>
        <fullName evidence="1">203_t:CDS:1</fullName>
    </submittedName>
</protein>
<accession>A0ACA9MNY1</accession>